<keyword evidence="4" id="KW-1185">Reference proteome</keyword>
<keyword evidence="2" id="KW-0812">Transmembrane</keyword>
<evidence type="ECO:0000313" key="3">
    <source>
        <dbReference type="EMBL" id="ELZ00375.1"/>
    </source>
</evidence>
<feature type="compositionally biased region" description="Low complexity" evidence="1">
    <location>
        <begin position="260"/>
        <end position="288"/>
    </location>
</feature>
<evidence type="ECO:0000313" key="4">
    <source>
        <dbReference type="Proteomes" id="UP000011554"/>
    </source>
</evidence>
<evidence type="ECO:0000256" key="2">
    <source>
        <dbReference type="SAM" id="Phobius"/>
    </source>
</evidence>
<dbReference type="RefSeq" id="WP_006109443.1">
    <property type="nucleotide sequence ID" value="NZ_AOIO01000030.1"/>
</dbReference>
<dbReference type="STRING" id="29540.C481_12034"/>
<organism evidence="3 4">
    <name type="scientific">Natrialba asiatica (strain ATCC 700177 / DSM 12278 / JCM 9576 / FERM P-10747 / NBRC 102637 / 172P1)</name>
    <dbReference type="NCBI Taxonomy" id="29540"/>
    <lineage>
        <taxon>Archaea</taxon>
        <taxon>Methanobacteriati</taxon>
        <taxon>Methanobacteriota</taxon>
        <taxon>Stenosarchaea group</taxon>
        <taxon>Halobacteria</taxon>
        <taxon>Halobacteriales</taxon>
        <taxon>Natrialbaceae</taxon>
        <taxon>Natrialba</taxon>
    </lineage>
</organism>
<reference evidence="3 4" key="1">
    <citation type="journal article" date="2014" name="PLoS Genet.">
        <title>Phylogenetically driven sequencing of extremely halophilic archaea reveals strategies for static and dynamic osmo-response.</title>
        <authorList>
            <person name="Becker E.A."/>
            <person name="Seitzer P.M."/>
            <person name="Tritt A."/>
            <person name="Larsen D."/>
            <person name="Krusor M."/>
            <person name="Yao A.I."/>
            <person name="Wu D."/>
            <person name="Madern D."/>
            <person name="Eisen J.A."/>
            <person name="Darling A.E."/>
            <person name="Facciotti M.T."/>
        </authorList>
    </citation>
    <scope>NUCLEOTIDE SEQUENCE [LARGE SCALE GENOMIC DNA]</scope>
    <source>
        <strain evidence="3 4">DSM 12278</strain>
    </source>
</reference>
<dbReference type="PATRIC" id="fig|29540.5.peg.2436"/>
<dbReference type="InterPro" id="IPR006311">
    <property type="entry name" value="TAT_signal"/>
</dbReference>
<name>M0APB2_NATA1</name>
<protein>
    <recommendedName>
        <fullName evidence="5">PGF-CTERM sorting domain-containing protein</fullName>
    </recommendedName>
</protein>
<sequence>MSRDAPSGRRAVLVVGICALLGAVAAFGPAGAAAAGTGSDPVSAIAQQYVSEEEYVEAVPEQGDPYFEAAADDGSWISYTNPRDDYRMPYLGEGSGKMCVTLVNEAGQPVSGESVPDTTVTIPTGESLSWHQGADPFTVEYPLTDNYNRPMDGDQFGTSELPQGDGYLDSHCVEWHGLPENETVEYGEVEIGGPHADQIELVGYVQQANQDWKSNIDPLEAAEPYEEAGGSWTYTPDGSHGDMVAVLQLDGDADIPVNETDGNAADGTDTDSDSNSGAGDGDSSPGSTNDTDTVPGFGILAAVGALLAAVAVRRRG</sequence>
<keyword evidence="2" id="KW-0472">Membrane</keyword>
<feature type="transmembrane region" description="Helical" evidence="2">
    <location>
        <begin position="294"/>
        <end position="312"/>
    </location>
</feature>
<dbReference type="Proteomes" id="UP000011554">
    <property type="component" value="Unassembled WGS sequence"/>
</dbReference>
<keyword evidence="2" id="KW-1133">Transmembrane helix</keyword>
<comment type="caution">
    <text evidence="3">The sequence shown here is derived from an EMBL/GenBank/DDBJ whole genome shotgun (WGS) entry which is preliminary data.</text>
</comment>
<feature type="region of interest" description="Disordered" evidence="1">
    <location>
        <begin position="254"/>
        <end position="295"/>
    </location>
</feature>
<dbReference type="EMBL" id="AOIO01000030">
    <property type="protein sequence ID" value="ELZ00375.1"/>
    <property type="molecule type" value="Genomic_DNA"/>
</dbReference>
<accession>M0APB2</accession>
<proteinExistence type="predicted"/>
<dbReference type="OrthoDB" id="170617at2157"/>
<evidence type="ECO:0000256" key="1">
    <source>
        <dbReference type="SAM" id="MobiDB-lite"/>
    </source>
</evidence>
<dbReference type="eggNOG" id="arCOG10803">
    <property type="taxonomic scope" value="Archaea"/>
</dbReference>
<gene>
    <name evidence="3" type="ORF">C481_12034</name>
</gene>
<evidence type="ECO:0008006" key="5">
    <source>
        <dbReference type="Google" id="ProtNLM"/>
    </source>
</evidence>
<dbReference type="PROSITE" id="PS51318">
    <property type="entry name" value="TAT"/>
    <property type="match status" value="1"/>
</dbReference>
<dbReference type="AlphaFoldDB" id="M0APB2"/>